<keyword evidence="6" id="KW-1133">Transmembrane helix</keyword>
<evidence type="ECO:0000256" key="3">
    <source>
        <dbReference type="ARBA" id="ARBA00023125"/>
    </source>
</evidence>
<dbReference type="InterPro" id="IPR015300">
    <property type="entry name" value="DNA-bd_pseudobarrel_sf"/>
</dbReference>
<feature type="transmembrane region" description="Helical" evidence="6">
    <location>
        <begin position="33"/>
        <end position="52"/>
    </location>
</feature>
<keyword evidence="9" id="KW-1185">Reference proteome</keyword>
<keyword evidence="3" id="KW-0238">DNA-binding</keyword>
<evidence type="ECO:0000313" key="9">
    <source>
        <dbReference type="Proteomes" id="UP000824890"/>
    </source>
</evidence>
<dbReference type="Gene3D" id="2.40.330.10">
    <property type="entry name" value="DNA-binding pseudobarrel domain"/>
    <property type="match status" value="1"/>
</dbReference>
<dbReference type="CDD" id="cd10017">
    <property type="entry name" value="B3_DNA"/>
    <property type="match status" value="1"/>
</dbReference>
<dbReference type="SUPFAM" id="SSF54277">
    <property type="entry name" value="CAD &amp; PB1 domains"/>
    <property type="match status" value="1"/>
</dbReference>
<dbReference type="Proteomes" id="UP000824890">
    <property type="component" value="Unassembled WGS sequence"/>
</dbReference>
<keyword evidence="4" id="KW-0804">Transcription</keyword>
<reference evidence="8 9" key="1">
    <citation type="submission" date="2021-05" db="EMBL/GenBank/DDBJ databases">
        <title>Genome Assembly of Synthetic Allotetraploid Brassica napus Reveals Homoeologous Exchanges between Subgenomes.</title>
        <authorList>
            <person name="Davis J.T."/>
        </authorList>
    </citation>
    <scope>NUCLEOTIDE SEQUENCE [LARGE SCALE GENOMIC DNA]</scope>
    <source>
        <strain evidence="9">cv. Da-Ae</strain>
        <tissue evidence="8">Seedling</tissue>
    </source>
</reference>
<comment type="caution">
    <text evidence="8">The sequence shown here is derived from an EMBL/GenBank/DDBJ whole genome shotgun (WGS) entry which is preliminary data.</text>
</comment>
<evidence type="ECO:0000313" key="8">
    <source>
        <dbReference type="EMBL" id="KAH0869011.1"/>
    </source>
</evidence>
<dbReference type="InterPro" id="IPR003340">
    <property type="entry name" value="B3_DNA-bd"/>
</dbReference>
<sequence>LARYMDDELCQLKPNFDIPSKIRCNVFSIKLKLYLLTVNGIVLGIFYVWSLVETTTDEIYAEISLLPDISEVEIPTPKPENNIQNINYFTKVLSASDTSKKGSFVLNKRHAIECLPLLDTSKLTPSQEVIAKDMHGHEWKFKHTLRGTPQRHLFTSGWNDFSKRKDLDVGDSFVFLRGENGESRVGIRKAAIHQQHNKPSSLISKQSMHHGIVATPLNAVKRKCMFVVFYKPRSSQFLVNFDKFIDGVNKKFSIGSRFLMKFEGRDFNEISKSERFLHSLEGFRMAKSRSSNMWVPTLTQGQEIGQSSIQSLMSYSFPTMSKPNYNEQMVQAVKETPTTTATTRYKLFGVDLPIPAKTKDPIEPIESYKKSKISKIFVEEKVDDIQTKSHTKLIEELERIFDIKGKLHTHNQWKIFFIDADGDTMVFGDDLWLKFCNMAKEIFICSKNDAKIGNAYNKFPEGDPTSTTKFLPPDVNNN</sequence>
<dbReference type="PROSITE" id="PS50863">
    <property type="entry name" value="B3"/>
    <property type="match status" value="1"/>
</dbReference>
<name>A0ABQ7YLJ3_BRANA</name>
<keyword evidence="6" id="KW-0812">Transmembrane</keyword>
<accession>A0ABQ7YLJ3</accession>
<dbReference type="EMBL" id="JAGKQM010000017">
    <property type="protein sequence ID" value="KAH0869011.1"/>
    <property type="molecule type" value="Genomic_DNA"/>
</dbReference>
<gene>
    <name evidence="8" type="ORF">HID58_076033</name>
</gene>
<dbReference type="Gene3D" id="3.10.20.90">
    <property type="entry name" value="Phosphatidylinositol 3-kinase Catalytic Subunit, Chain A, domain 1"/>
    <property type="match status" value="1"/>
</dbReference>
<keyword evidence="6" id="KW-0472">Membrane</keyword>
<dbReference type="InterPro" id="IPR044835">
    <property type="entry name" value="ARF_plant"/>
</dbReference>
<evidence type="ECO:0000256" key="4">
    <source>
        <dbReference type="ARBA" id="ARBA00023163"/>
    </source>
</evidence>
<dbReference type="SUPFAM" id="SSF101936">
    <property type="entry name" value="DNA-binding pseudobarrel domain"/>
    <property type="match status" value="1"/>
</dbReference>
<keyword evidence="2" id="KW-0805">Transcription regulation</keyword>
<evidence type="ECO:0000259" key="7">
    <source>
        <dbReference type="PROSITE" id="PS50863"/>
    </source>
</evidence>
<evidence type="ECO:0000256" key="6">
    <source>
        <dbReference type="SAM" id="Phobius"/>
    </source>
</evidence>
<evidence type="ECO:0000256" key="5">
    <source>
        <dbReference type="ARBA" id="ARBA00023242"/>
    </source>
</evidence>
<organism evidence="8 9">
    <name type="scientific">Brassica napus</name>
    <name type="common">Rape</name>
    <dbReference type="NCBI Taxonomy" id="3708"/>
    <lineage>
        <taxon>Eukaryota</taxon>
        <taxon>Viridiplantae</taxon>
        <taxon>Streptophyta</taxon>
        <taxon>Embryophyta</taxon>
        <taxon>Tracheophyta</taxon>
        <taxon>Spermatophyta</taxon>
        <taxon>Magnoliopsida</taxon>
        <taxon>eudicotyledons</taxon>
        <taxon>Gunneridae</taxon>
        <taxon>Pentapetalae</taxon>
        <taxon>rosids</taxon>
        <taxon>malvids</taxon>
        <taxon>Brassicales</taxon>
        <taxon>Brassicaceae</taxon>
        <taxon>Brassiceae</taxon>
        <taxon>Brassica</taxon>
    </lineage>
</organism>
<dbReference type="PANTHER" id="PTHR31384">
    <property type="entry name" value="AUXIN RESPONSE FACTOR 4-RELATED"/>
    <property type="match status" value="1"/>
</dbReference>
<evidence type="ECO:0000256" key="1">
    <source>
        <dbReference type="ARBA" id="ARBA00004123"/>
    </source>
</evidence>
<feature type="non-terminal residue" evidence="8">
    <location>
        <position position="1"/>
    </location>
</feature>
<comment type="subcellular location">
    <subcellularLocation>
        <location evidence="1">Nucleus</location>
    </subcellularLocation>
</comment>
<dbReference type="SMART" id="SM01019">
    <property type="entry name" value="B3"/>
    <property type="match status" value="1"/>
</dbReference>
<proteinExistence type="predicted"/>
<evidence type="ECO:0000256" key="2">
    <source>
        <dbReference type="ARBA" id="ARBA00023015"/>
    </source>
</evidence>
<feature type="domain" description="TF-B3" evidence="7">
    <location>
        <begin position="89"/>
        <end position="191"/>
    </location>
</feature>
<protein>
    <recommendedName>
        <fullName evidence="7">TF-B3 domain-containing protein</fullName>
    </recommendedName>
</protein>
<keyword evidence="5" id="KW-0539">Nucleus</keyword>
<dbReference type="PANTHER" id="PTHR31384:SF189">
    <property type="entry name" value="AUXIN RESPONSE FACTOR"/>
    <property type="match status" value="1"/>
</dbReference>
<dbReference type="Pfam" id="PF02362">
    <property type="entry name" value="B3"/>
    <property type="match status" value="1"/>
</dbReference>